<proteinExistence type="predicted"/>
<evidence type="ECO:0000256" key="2">
    <source>
        <dbReference type="ARBA" id="ARBA00022792"/>
    </source>
</evidence>
<comment type="subcellular location">
    <subcellularLocation>
        <location evidence="1">Mitochondrion inner membrane</location>
    </subcellularLocation>
</comment>
<accession>A0A9Q8VH61</accession>
<evidence type="ECO:0000313" key="7">
    <source>
        <dbReference type="Proteomes" id="UP000829364"/>
    </source>
</evidence>
<keyword evidence="5" id="KW-1133">Transmembrane helix</keyword>
<dbReference type="RefSeq" id="XP_047847933.1">
    <property type="nucleotide sequence ID" value="XM_047991920.1"/>
</dbReference>
<gene>
    <name evidence="6" type="ORF">JDV02_010195</name>
</gene>
<dbReference type="GeneID" id="72072140"/>
<dbReference type="Proteomes" id="UP000829364">
    <property type="component" value="Chromosome 11"/>
</dbReference>
<evidence type="ECO:0000256" key="5">
    <source>
        <dbReference type="SAM" id="Phobius"/>
    </source>
</evidence>
<feature type="transmembrane region" description="Helical" evidence="5">
    <location>
        <begin position="75"/>
        <end position="95"/>
    </location>
</feature>
<name>A0A9Q8VH61_9HYPO</name>
<dbReference type="EMBL" id="CP086364">
    <property type="protein sequence ID" value="UNI24452.1"/>
    <property type="molecule type" value="Genomic_DNA"/>
</dbReference>
<evidence type="ECO:0000256" key="3">
    <source>
        <dbReference type="ARBA" id="ARBA00023128"/>
    </source>
</evidence>
<evidence type="ECO:0000256" key="4">
    <source>
        <dbReference type="ARBA" id="ARBA00023136"/>
    </source>
</evidence>
<dbReference type="KEGG" id="ptkz:JDV02_010195"/>
<evidence type="ECO:0000313" key="6">
    <source>
        <dbReference type="EMBL" id="UNI24452.1"/>
    </source>
</evidence>
<dbReference type="InterPro" id="IPR039297">
    <property type="entry name" value="COX7a"/>
</dbReference>
<keyword evidence="5" id="KW-0812">Transmembrane</keyword>
<dbReference type="AlphaFoldDB" id="A0A9Q8VH61"/>
<keyword evidence="7" id="KW-1185">Reference proteome</keyword>
<keyword evidence="4 5" id="KW-0472">Membrane</keyword>
<dbReference type="Pfam" id="PF02238">
    <property type="entry name" value="COX7a"/>
    <property type="match status" value="1"/>
</dbReference>
<reference evidence="6" key="1">
    <citation type="submission" date="2021-11" db="EMBL/GenBank/DDBJ databases">
        <title>Purpureocillium_takamizusanense_genome.</title>
        <authorList>
            <person name="Nguyen N.-H."/>
        </authorList>
    </citation>
    <scope>NUCLEOTIDE SEQUENCE</scope>
    <source>
        <strain evidence="6">PT3</strain>
    </source>
</reference>
<sequence>MASFLRPNWFGILGHHVSSIHRAHTTTAIPHPPPHTTLRMGLVDAKNKVPEHQRYYQQAYRAHTRLWKIGSRSRWYMTPYLVVLWGGFGAAMYAAGRKITGHNTWFGKD</sequence>
<dbReference type="OrthoDB" id="5511599at2759"/>
<dbReference type="GO" id="GO:0005743">
    <property type="term" value="C:mitochondrial inner membrane"/>
    <property type="evidence" value="ECO:0007669"/>
    <property type="project" value="UniProtKB-SubCell"/>
</dbReference>
<organism evidence="6 7">
    <name type="scientific">Purpureocillium takamizusanense</name>
    <dbReference type="NCBI Taxonomy" id="2060973"/>
    <lineage>
        <taxon>Eukaryota</taxon>
        <taxon>Fungi</taxon>
        <taxon>Dikarya</taxon>
        <taxon>Ascomycota</taxon>
        <taxon>Pezizomycotina</taxon>
        <taxon>Sordariomycetes</taxon>
        <taxon>Hypocreomycetidae</taxon>
        <taxon>Hypocreales</taxon>
        <taxon>Ophiocordycipitaceae</taxon>
        <taxon>Purpureocillium</taxon>
    </lineage>
</organism>
<keyword evidence="3" id="KW-0496">Mitochondrion</keyword>
<keyword evidence="2" id="KW-0999">Mitochondrion inner membrane</keyword>
<protein>
    <submittedName>
        <fullName evidence="6">Uncharacterized protein</fullName>
    </submittedName>
</protein>
<evidence type="ECO:0000256" key="1">
    <source>
        <dbReference type="ARBA" id="ARBA00004273"/>
    </source>
</evidence>